<dbReference type="Ensembl" id="ENSPNYT00000012348.1">
    <property type="protein sequence ID" value="ENSPNYP00000012056.1"/>
    <property type="gene ID" value="ENSPNYG00000009155.1"/>
</dbReference>
<dbReference type="PANTHER" id="PTHR22923">
    <property type="entry name" value="CEREBELLIN-RELATED"/>
    <property type="match status" value="1"/>
</dbReference>
<dbReference type="InterPro" id="IPR050822">
    <property type="entry name" value="Cerebellin_Synaptic_Org"/>
</dbReference>
<evidence type="ECO:0000256" key="2">
    <source>
        <dbReference type="ARBA" id="ARBA00022525"/>
    </source>
</evidence>
<dbReference type="PROSITE" id="PS50871">
    <property type="entry name" value="C1Q"/>
    <property type="match status" value="1"/>
</dbReference>
<evidence type="ECO:0000256" key="1">
    <source>
        <dbReference type="ARBA" id="ARBA00004613"/>
    </source>
</evidence>
<comment type="subcellular location">
    <subcellularLocation>
        <location evidence="1">Secreted</location>
    </subcellularLocation>
</comment>
<reference evidence="7" key="1">
    <citation type="submission" date="2023-09" db="UniProtKB">
        <authorList>
            <consortium name="Ensembl"/>
        </authorList>
    </citation>
    <scope>IDENTIFICATION</scope>
</reference>
<organism evidence="7">
    <name type="scientific">Pundamilia nyererei</name>
    <dbReference type="NCBI Taxonomy" id="303518"/>
    <lineage>
        <taxon>Eukaryota</taxon>
        <taxon>Metazoa</taxon>
        <taxon>Chordata</taxon>
        <taxon>Craniata</taxon>
        <taxon>Vertebrata</taxon>
        <taxon>Euteleostomi</taxon>
        <taxon>Actinopterygii</taxon>
        <taxon>Neopterygii</taxon>
        <taxon>Teleostei</taxon>
        <taxon>Neoteleostei</taxon>
        <taxon>Acanthomorphata</taxon>
        <taxon>Ovalentaria</taxon>
        <taxon>Cichlomorphae</taxon>
        <taxon>Cichliformes</taxon>
        <taxon>Cichlidae</taxon>
        <taxon>African cichlids</taxon>
        <taxon>Pseudocrenilabrinae</taxon>
        <taxon>Haplochromini</taxon>
        <taxon>Pundamilia</taxon>
    </lineage>
</organism>
<feature type="signal peptide" evidence="5">
    <location>
        <begin position="1"/>
        <end position="18"/>
    </location>
</feature>
<accession>A0A3B4FS03</accession>
<dbReference type="GO" id="GO:0005576">
    <property type="term" value="C:extracellular region"/>
    <property type="evidence" value="ECO:0007669"/>
    <property type="project" value="UniProtKB-SubCell"/>
</dbReference>
<name>A0A3B4FS03_9CICH</name>
<proteinExistence type="predicted"/>
<evidence type="ECO:0000313" key="7">
    <source>
        <dbReference type="Ensembl" id="ENSPNYP00000012056.1"/>
    </source>
</evidence>
<dbReference type="AlphaFoldDB" id="A0A3B4FS03"/>
<feature type="chain" id="PRO_5017274248" description="C1q domain-containing protein" evidence="5">
    <location>
        <begin position="19"/>
        <end position="260"/>
    </location>
</feature>
<dbReference type="Gene3D" id="2.60.120.40">
    <property type="match status" value="1"/>
</dbReference>
<keyword evidence="4" id="KW-0175">Coiled coil</keyword>
<feature type="domain" description="C1q" evidence="6">
    <location>
        <begin position="119"/>
        <end position="260"/>
    </location>
</feature>
<dbReference type="InterPro" id="IPR008983">
    <property type="entry name" value="Tumour_necrosis_fac-like_dom"/>
</dbReference>
<dbReference type="PRINTS" id="PR00007">
    <property type="entry name" value="COMPLEMNTC1Q"/>
</dbReference>
<dbReference type="GeneTree" id="ENSGT00950000183116"/>
<evidence type="ECO:0000256" key="5">
    <source>
        <dbReference type="SAM" id="SignalP"/>
    </source>
</evidence>
<dbReference type="Pfam" id="PF00386">
    <property type="entry name" value="C1q"/>
    <property type="match status" value="1"/>
</dbReference>
<dbReference type="PANTHER" id="PTHR22923:SF102">
    <property type="entry name" value="CEREBELLIN 13-RELATED"/>
    <property type="match status" value="1"/>
</dbReference>
<evidence type="ECO:0000256" key="4">
    <source>
        <dbReference type="SAM" id="Coils"/>
    </source>
</evidence>
<evidence type="ECO:0000259" key="6">
    <source>
        <dbReference type="PROSITE" id="PS50871"/>
    </source>
</evidence>
<dbReference type="SUPFAM" id="SSF49842">
    <property type="entry name" value="TNF-like"/>
    <property type="match status" value="1"/>
</dbReference>
<protein>
    <recommendedName>
        <fullName evidence="6">C1q domain-containing protein</fullName>
    </recommendedName>
</protein>
<dbReference type="InterPro" id="IPR001073">
    <property type="entry name" value="C1q_dom"/>
</dbReference>
<keyword evidence="3 5" id="KW-0732">Signal</keyword>
<sequence>MKIAVAVLTLCLFYLCAAAFPQVDGQAGKASESEGSIVEKPHLSAGTNEQLFLILRQLESKLNNAEKQLADLKSSIQGKNITQLEVFILTCKDLYQCTDTGSGFVVVKKAQIIPYFHATPGNRVAFGASIGNVENTGPKNAEITLTYKNVYFNSGSYNPATGIFTAPVRGVYYFSFSGHNLSTRPMGLRLMKNGEQMVTVHNHAAGNCYETATNGISLLLAAGDQVYMRLRPDTWIFDNDNKHSTFIGTCTLWPIQGLQP</sequence>
<dbReference type="SMART" id="SM00110">
    <property type="entry name" value="C1Q"/>
    <property type="match status" value="1"/>
</dbReference>
<feature type="coiled-coil region" evidence="4">
    <location>
        <begin position="48"/>
        <end position="82"/>
    </location>
</feature>
<evidence type="ECO:0000256" key="3">
    <source>
        <dbReference type="ARBA" id="ARBA00022729"/>
    </source>
</evidence>
<keyword evidence="2" id="KW-0964">Secreted</keyword>
<dbReference type="STRING" id="303518.ENSPNYP00000012056"/>